<organism evidence="2 3">
    <name type="scientific">Lactobacillus rodentium</name>
    <dbReference type="NCBI Taxonomy" id="947835"/>
    <lineage>
        <taxon>Bacteria</taxon>
        <taxon>Bacillati</taxon>
        <taxon>Bacillota</taxon>
        <taxon>Bacilli</taxon>
        <taxon>Lactobacillales</taxon>
        <taxon>Lactobacillaceae</taxon>
        <taxon>Lactobacillus</taxon>
    </lineage>
</organism>
<protein>
    <recommendedName>
        <fullName evidence="4">Competence protein ComGD</fullName>
    </recommendedName>
</protein>
<dbReference type="Proteomes" id="UP000257317">
    <property type="component" value="Unassembled WGS sequence"/>
</dbReference>
<keyword evidence="3" id="KW-1185">Reference proteome</keyword>
<gene>
    <name evidence="2" type="ORF">LrDSM24759_05000</name>
</gene>
<sequence>MKKELQLQMERLQKVKNKGFTLVEAIIILFVFCLIFTIPTLKLTQFKSDLELSNTTRLVKSIIESSTRKSLLKKNAIFIHYSEENNRISVKQGKSMQYFPINHQIKIDNLNHVFVNPKGSISPRTIMIKNKNKKRIIKIQMKWGRMIES</sequence>
<proteinExistence type="predicted"/>
<keyword evidence="1" id="KW-0812">Transmembrane</keyword>
<keyword evidence="1" id="KW-0472">Membrane</keyword>
<evidence type="ECO:0000313" key="2">
    <source>
        <dbReference type="EMBL" id="GBG04586.1"/>
    </source>
</evidence>
<evidence type="ECO:0000256" key="1">
    <source>
        <dbReference type="SAM" id="Phobius"/>
    </source>
</evidence>
<name>A0A2Z6T6R0_9LACO</name>
<reference evidence="3" key="1">
    <citation type="submission" date="2018-03" db="EMBL/GenBank/DDBJ databases">
        <title>New taxa in the Lactobacillus gasseri group.</title>
        <authorList>
            <person name="Tanizawa Y."/>
            <person name="Tohno M."/>
            <person name="Endo A."/>
            <person name="Arita M."/>
        </authorList>
    </citation>
    <scope>NUCLEOTIDE SEQUENCE [LARGE SCALE GENOMIC DNA]</scope>
    <source>
        <strain evidence="3">DSM 24759</strain>
    </source>
</reference>
<evidence type="ECO:0000313" key="3">
    <source>
        <dbReference type="Proteomes" id="UP000257317"/>
    </source>
</evidence>
<comment type="caution">
    <text evidence="2">The sequence shown here is derived from an EMBL/GenBank/DDBJ whole genome shotgun (WGS) entry which is preliminary data.</text>
</comment>
<dbReference type="AlphaFoldDB" id="A0A2Z6T6R0"/>
<accession>A0A2Z6T6R0</accession>
<dbReference type="EMBL" id="BFBY01000003">
    <property type="protein sequence ID" value="GBG04586.1"/>
    <property type="molecule type" value="Genomic_DNA"/>
</dbReference>
<keyword evidence="1" id="KW-1133">Transmembrane helix</keyword>
<feature type="transmembrane region" description="Helical" evidence="1">
    <location>
        <begin position="20"/>
        <end position="41"/>
    </location>
</feature>
<dbReference type="RefSeq" id="WP_379802290.1">
    <property type="nucleotide sequence ID" value="NZ_JBHLWT010000030.1"/>
</dbReference>
<evidence type="ECO:0008006" key="4">
    <source>
        <dbReference type="Google" id="ProtNLM"/>
    </source>
</evidence>